<dbReference type="InterPro" id="IPR001207">
    <property type="entry name" value="Transposase_mutator"/>
</dbReference>
<dbReference type="Pfam" id="PF00872">
    <property type="entry name" value="Transposase_mut"/>
    <property type="match status" value="1"/>
</dbReference>
<evidence type="ECO:0000256" key="4">
    <source>
        <dbReference type="ARBA" id="ARBA00023125"/>
    </source>
</evidence>
<accession>A0ABW3JW31</accession>
<keyword evidence="9" id="KW-1185">Reference proteome</keyword>
<feature type="compositionally biased region" description="Polar residues" evidence="7">
    <location>
        <begin position="62"/>
        <end position="71"/>
    </location>
</feature>
<keyword evidence="4 6" id="KW-0238">DNA-binding</keyword>
<reference evidence="9" key="1">
    <citation type="journal article" date="2019" name="Int. J. Syst. Evol. Microbiol.">
        <title>The Global Catalogue of Microorganisms (GCM) 10K type strain sequencing project: providing services to taxonomists for standard genome sequencing and annotation.</title>
        <authorList>
            <consortium name="The Broad Institute Genomics Platform"/>
            <consortium name="The Broad Institute Genome Sequencing Center for Infectious Disease"/>
            <person name="Wu L."/>
            <person name="Ma J."/>
        </authorList>
    </citation>
    <scope>NUCLEOTIDE SEQUENCE [LARGE SCALE GENOMIC DNA]</scope>
    <source>
        <strain evidence="9">CCUG 58938</strain>
    </source>
</reference>
<evidence type="ECO:0000256" key="7">
    <source>
        <dbReference type="SAM" id="MobiDB-lite"/>
    </source>
</evidence>
<dbReference type="RefSeq" id="WP_377574455.1">
    <property type="nucleotide sequence ID" value="NZ_JBHTKA010000001.1"/>
</dbReference>
<dbReference type="PANTHER" id="PTHR33217">
    <property type="entry name" value="TRANSPOSASE FOR INSERTION SEQUENCE ELEMENT IS1081"/>
    <property type="match status" value="1"/>
</dbReference>
<dbReference type="Proteomes" id="UP001597112">
    <property type="component" value="Unassembled WGS sequence"/>
</dbReference>
<comment type="caution">
    <text evidence="8">The sequence shown here is derived from an EMBL/GenBank/DDBJ whole genome shotgun (WGS) entry which is preliminary data.</text>
</comment>
<name>A0ABW3JW31_9BACT</name>
<evidence type="ECO:0000256" key="5">
    <source>
        <dbReference type="ARBA" id="ARBA00023172"/>
    </source>
</evidence>
<gene>
    <name evidence="8" type="ORF">ACFQ21_02665</name>
</gene>
<dbReference type="EMBL" id="JBHTKA010000001">
    <property type="protein sequence ID" value="MFD0998185.1"/>
    <property type="molecule type" value="Genomic_DNA"/>
</dbReference>
<dbReference type="PANTHER" id="PTHR33217:SF8">
    <property type="entry name" value="MUTATOR FAMILY TRANSPOSASE"/>
    <property type="match status" value="1"/>
</dbReference>
<proteinExistence type="inferred from homology"/>
<organism evidence="8 9">
    <name type="scientific">Ohtaekwangia kribbensis</name>
    <dbReference type="NCBI Taxonomy" id="688913"/>
    <lineage>
        <taxon>Bacteria</taxon>
        <taxon>Pseudomonadati</taxon>
        <taxon>Bacteroidota</taxon>
        <taxon>Cytophagia</taxon>
        <taxon>Cytophagales</taxon>
        <taxon>Fulvivirgaceae</taxon>
        <taxon>Ohtaekwangia</taxon>
    </lineage>
</organism>
<dbReference type="NCBIfam" id="NF033543">
    <property type="entry name" value="transpos_IS256"/>
    <property type="match status" value="1"/>
</dbReference>
<evidence type="ECO:0000313" key="9">
    <source>
        <dbReference type="Proteomes" id="UP001597112"/>
    </source>
</evidence>
<evidence type="ECO:0000313" key="8">
    <source>
        <dbReference type="EMBL" id="MFD0998185.1"/>
    </source>
</evidence>
<feature type="region of interest" description="Disordered" evidence="7">
    <location>
        <begin position="53"/>
        <end position="76"/>
    </location>
</feature>
<comment type="function">
    <text evidence="1 6">Required for the transposition of the insertion element.</text>
</comment>
<evidence type="ECO:0000256" key="6">
    <source>
        <dbReference type="RuleBase" id="RU365089"/>
    </source>
</evidence>
<keyword evidence="6" id="KW-0814">Transposable element</keyword>
<comment type="similarity">
    <text evidence="2 6">Belongs to the transposase mutator family.</text>
</comment>
<evidence type="ECO:0000256" key="2">
    <source>
        <dbReference type="ARBA" id="ARBA00010961"/>
    </source>
</evidence>
<keyword evidence="3 6" id="KW-0815">Transposition</keyword>
<protein>
    <recommendedName>
        <fullName evidence="6">Mutator family transposase</fullName>
    </recommendedName>
</protein>
<evidence type="ECO:0000256" key="3">
    <source>
        <dbReference type="ARBA" id="ARBA00022578"/>
    </source>
</evidence>
<keyword evidence="5 6" id="KW-0233">DNA recombination</keyword>
<evidence type="ECO:0000256" key="1">
    <source>
        <dbReference type="ARBA" id="ARBA00002190"/>
    </source>
</evidence>
<sequence length="408" mass="46947">MKKKREENPIVNQVLTPEFLKQFKDSGELNSFMENLYARAMEQMIEGELDSHLGYTKHSPEGINTGNSRNGKSNKKVKTTLGEVELEIPRDRNSTFEPVLVPKRSRTVEGIEEIVISLYARGMSVRDIELQIRDLYGYTISDATISNITAKVQSHITEWQSRPLASVYFVVWMDGMVFKVRQNGKVINKTIYLAVGLNAEGHKDVLGMWLGESESASFWMSVLTDLKSRGVEDILITSTDNLKGFTEAIVSIFPQSITQICVVHQIRNASRYVVWKDKKQFAADLKPIYTAANKDLAWTALEKLEDTWGKKYPHAIRSWKANWQELSHFFDFPLEIRTMIYTTNIIENLNGKIRKYTKTKMSFPDDASVLKSVYLALREITRRWTLPVRNWSLVVNQFINIFGERCKI</sequence>